<dbReference type="GO" id="GO:0003723">
    <property type="term" value="F:RNA binding"/>
    <property type="evidence" value="ECO:0007669"/>
    <property type="project" value="TreeGrafter"/>
</dbReference>
<dbReference type="AlphaFoldDB" id="A0A8S4AT31"/>
<evidence type="ECO:0000313" key="5">
    <source>
        <dbReference type="Proteomes" id="UP000677803"/>
    </source>
</evidence>
<dbReference type="GO" id="GO:0035770">
    <property type="term" value="C:ribonucleoprotein granule"/>
    <property type="evidence" value="ECO:0007669"/>
    <property type="project" value="TreeGrafter"/>
</dbReference>
<evidence type="ECO:0000259" key="3">
    <source>
        <dbReference type="PROSITE" id="PS51286"/>
    </source>
</evidence>
<dbReference type="OrthoDB" id="9985850at2759"/>
<dbReference type="PANTHER" id="PTHR21228:SF9">
    <property type="entry name" value="FAST KINASE DOMAIN-CONTAINING PROTEIN 3, MITOCHONDRIAL"/>
    <property type="match status" value="1"/>
</dbReference>
<dbReference type="InterPro" id="IPR013584">
    <property type="entry name" value="RAP"/>
</dbReference>
<comment type="subcellular location">
    <subcellularLocation>
        <location evidence="1">Mitochondrion</location>
    </subcellularLocation>
</comment>
<accession>A0A8S4AT31</accession>
<evidence type="ECO:0000313" key="4">
    <source>
        <dbReference type="EMBL" id="CAG5896187.1"/>
    </source>
</evidence>
<organism evidence="4 5">
    <name type="scientific">Menidia menidia</name>
    <name type="common">Atlantic silverside</name>
    <dbReference type="NCBI Taxonomy" id="238744"/>
    <lineage>
        <taxon>Eukaryota</taxon>
        <taxon>Metazoa</taxon>
        <taxon>Chordata</taxon>
        <taxon>Craniata</taxon>
        <taxon>Vertebrata</taxon>
        <taxon>Euteleostomi</taxon>
        <taxon>Actinopterygii</taxon>
        <taxon>Neopterygii</taxon>
        <taxon>Teleostei</taxon>
        <taxon>Neoteleostei</taxon>
        <taxon>Acanthomorphata</taxon>
        <taxon>Ovalentaria</taxon>
        <taxon>Atherinomorphae</taxon>
        <taxon>Atheriniformes</taxon>
        <taxon>Atherinopsidae</taxon>
        <taxon>Menidiinae</taxon>
        <taxon>Menidia</taxon>
    </lineage>
</organism>
<feature type="domain" description="RAP" evidence="3">
    <location>
        <begin position="617"/>
        <end position="675"/>
    </location>
</feature>
<comment type="caution">
    <text evidence="4">The sequence shown here is derived from an EMBL/GenBank/DDBJ whole genome shotgun (WGS) entry which is preliminary data.</text>
</comment>
<keyword evidence="5" id="KW-1185">Reference proteome</keyword>
<dbReference type="Pfam" id="PF08368">
    <property type="entry name" value="FAST_2"/>
    <property type="match status" value="1"/>
</dbReference>
<reference evidence="4" key="1">
    <citation type="submission" date="2021-05" db="EMBL/GenBank/DDBJ databases">
        <authorList>
            <person name="Tigano A."/>
        </authorList>
    </citation>
    <scope>NUCLEOTIDE SEQUENCE</scope>
</reference>
<sequence length="686" mass="76229">MVNSGSICRTVTRGTVRGSSWDRGLLDRGLMALKLIQSLTPFGQFGIRHHPVGHVYTRLCAACLCQRIRIHGCRKLQTSSSGTRTLTTIAREPLFVVSSSVGLHRDSAPPIRLTQLHRPSVSEERAFRERLGGCSSSRGVLRLLGSVEMLSDTMAAGALHRLADLERDGSAPALRDPAVLEKDAVRALCFQLEQDSARLTDAGLVSALLACTRLFLDPRSSLVVRLLSESRTRLDGGRMGVAQLCTLGNAALALEGAGGPTLERVLEQIRDQDPARWSIPDLVAAYGLLRGCAGEDGRHRDLLNAMHTHAVTVTAHMDPGAVSGLLGALVALNQTQAVPLVISLCKQAVRHVPRFGDEQLAEVLGALMHFGHSDRYFVEAMEKHVPAVAFTAHPETVSKVAQFFARRRILSPAVFDALAESFVYRAHDYSTGQAARQIAAFGRLGYLPPNAGQLFGEVESLLHRRFSHFQPRALLALLHACTLVQRFPVNFFSKVFSGYFLQQLQDNEAGMDRTVLAMLTQLYMTVKLECPFYEGPRLLPKYRVKSFLMSSRSVETLVDPHLYNSVKTGLVDLLGDRAYFGSKVLTPYCYTLDVEIKLDEEGYVLPASHTEEVFKRIALCIDGPKRFTTNLRQLLGKEATKQRHLRLLGYEIVQIPYYEFEKLHSKTSMVEYLHQKIFPHTYRLSW</sequence>
<dbReference type="PANTHER" id="PTHR21228">
    <property type="entry name" value="FAST LEU-RICH DOMAIN-CONTAINING"/>
    <property type="match status" value="1"/>
</dbReference>
<dbReference type="Pfam" id="PF06743">
    <property type="entry name" value="FAST_1"/>
    <property type="match status" value="1"/>
</dbReference>
<dbReference type="InterPro" id="IPR050870">
    <property type="entry name" value="FAST_kinase"/>
</dbReference>
<dbReference type="Proteomes" id="UP000677803">
    <property type="component" value="Unassembled WGS sequence"/>
</dbReference>
<dbReference type="EMBL" id="CAJRST010006668">
    <property type="protein sequence ID" value="CAG5896187.1"/>
    <property type="molecule type" value="Genomic_DNA"/>
</dbReference>
<dbReference type="InterPro" id="IPR010622">
    <property type="entry name" value="FAST_Leu-rich"/>
</dbReference>
<evidence type="ECO:0000256" key="1">
    <source>
        <dbReference type="ARBA" id="ARBA00004173"/>
    </source>
</evidence>
<dbReference type="SMART" id="SM00952">
    <property type="entry name" value="RAP"/>
    <property type="match status" value="1"/>
</dbReference>
<dbReference type="GO" id="GO:0000963">
    <property type="term" value="P:mitochondrial RNA processing"/>
    <property type="evidence" value="ECO:0007669"/>
    <property type="project" value="TreeGrafter"/>
</dbReference>
<dbReference type="GO" id="GO:0044528">
    <property type="term" value="P:regulation of mitochondrial mRNA stability"/>
    <property type="evidence" value="ECO:0007669"/>
    <property type="project" value="InterPro"/>
</dbReference>
<protein>
    <submittedName>
        <fullName evidence="4">(Atlantic silverside) hypothetical protein</fullName>
    </submittedName>
</protein>
<dbReference type="InterPro" id="IPR013579">
    <property type="entry name" value="FAST_2"/>
</dbReference>
<dbReference type="Pfam" id="PF08373">
    <property type="entry name" value="RAP"/>
    <property type="match status" value="1"/>
</dbReference>
<evidence type="ECO:0000256" key="2">
    <source>
        <dbReference type="ARBA" id="ARBA00023128"/>
    </source>
</evidence>
<dbReference type="GO" id="GO:0005759">
    <property type="term" value="C:mitochondrial matrix"/>
    <property type="evidence" value="ECO:0007669"/>
    <property type="project" value="TreeGrafter"/>
</dbReference>
<name>A0A8S4AT31_9TELE</name>
<gene>
    <name evidence="4" type="ORF">MMEN_LOCUS7195</name>
</gene>
<keyword evidence="2" id="KW-0496">Mitochondrion</keyword>
<proteinExistence type="predicted"/>
<dbReference type="PROSITE" id="PS51286">
    <property type="entry name" value="RAP"/>
    <property type="match status" value="1"/>
</dbReference>